<dbReference type="Gene3D" id="1.10.260.40">
    <property type="entry name" value="lambda repressor-like DNA-binding domains"/>
    <property type="match status" value="1"/>
</dbReference>
<dbReference type="CDD" id="cd00093">
    <property type="entry name" value="HTH_XRE"/>
    <property type="match status" value="1"/>
</dbReference>
<gene>
    <name evidence="2" type="ORF">M1O15_20310</name>
</gene>
<dbReference type="EMBL" id="JALPTH010000020">
    <property type="protein sequence ID" value="MCK8679692.1"/>
    <property type="molecule type" value="Genomic_DNA"/>
</dbReference>
<dbReference type="InterPro" id="IPR001387">
    <property type="entry name" value="Cro/C1-type_HTH"/>
</dbReference>
<name>A0ABT0IED5_9ACTN</name>
<dbReference type="RefSeq" id="WP_248635477.1">
    <property type="nucleotide sequence ID" value="NZ_JALPTH010000020.1"/>
</dbReference>
<protein>
    <submittedName>
        <fullName evidence="2">Helix-turn-helix transcriptional regulator</fullName>
    </submittedName>
</protein>
<reference evidence="2 3" key="1">
    <citation type="submission" date="2022-04" db="EMBL/GenBank/DDBJ databases">
        <title>Streptomyces sp. nov. LCR6-01 isolated from Lichen of Dirinaria sp.</title>
        <authorList>
            <person name="Kanchanasin P."/>
            <person name="Tanasupawat S."/>
            <person name="Phongsopitanun W."/>
        </authorList>
    </citation>
    <scope>NUCLEOTIDE SEQUENCE [LARGE SCALE GENOMIC DNA]</scope>
    <source>
        <strain evidence="2 3">LCR6-01</strain>
    </source>
</reference>
<dbReference type="InterPro" id="IPR010982">
    <property type="entry name" value="Lambda_DNA-bd_dom_sf"/>
</dbReference>
<comment type="caution">
    <text evidence="2">The sequence shown here is derived from an EMBL/GenBank/DDBJ whole genome shotgun (WGS) entry which is preliminary data.</text>
</comment>
<proteinExistence type="predicted"/>
<feature type="region of interest" description="Disordered" evidence="1">
    <location>
        <begin position="1"/>
        <end position="47"/>
    </location>
</feature>
<dbReference type="Proteomes" id="UP001522868">
    <property type="component" value="Unassembled WGS sequence"/>
</dbReference>
<evidence type="ECO:0000313" key="3">
    <source>
        <dbReference type="Proteomes" id="UP001522868"/>
    </source>
</evidence>
<sequence length="340" mass="36759">MPNRTEDAVGSPGAGGGPCTGTGAGAGTAARAGAGRTERVPGPPAADEFPAALRAALSRRGLSLERVSERLRARGITISQATLSHWQRGRSQPERARSLHAVDALEEILELPGGALRSLLGPRRPRGRITPVRCEDAALRFFGEGSVAEQLIGEGFRDFNRGLSQLVIHDTVAVGESGRTESMAATVVLRANSPGVDRVRFVLGFDDEEAEPVDVRVTSGRLHEATHVRELKSMALDIRFGRELAKLETAVVSYAVEVSPSRKPAAHYERRSSSGLHEYLQQVFFHPGALPSHCRRYFREQIDSPPRDQQRVVLDPSHSAHVFASRCGPGVYGMAWEPGV</sequence>
<evidence type="ECO:0000256" key="1">
    <source>
        <dbReference type="SAM" id="MobiDB-lite"/>
    </source>
</evidence>
<feature type="compositionally biased region" description="Gly residues" evidence="1">
    <location>
        <begin position="12"/>
        <end position="26"/>
    </location>
</feature>
<evidence type="ECO:0000313" key="2">
    <source>
        <dbReference type="EMBL" id="MCK8679692.1"/>
    </source>
</evidence>
<accession>A0ABT0IED5</accession>
<organism evidence="2 3">
    <name type="scientific">Streptomyces lichenis</name>
    <dbReference type="NCBI Taxonomy" id="2306967"/>
    <lineage>
        <taxon>Bacteria</taxon>
        <taxon>Bacillati</taxon>
        <taxon>Actinomycetota</taxon>
        <taxon>Actinomycetes</taxon>
        <taxon>Kitasatosporales</taxon>
        <taxon>Streptomycetaceae</taxon>
        <taxon>Streptomyces</taxon>
    </lineage>
</organism>
<keyword evidence="3" id="KW-1185">Reference proteome</keyword>